<organism evidence="1 3">
    <name type="scientific">Burkholderia aenigmatica</name>
    <dbReference type="NCBI Taxonomy" id="2015348"/>
    <lineage>
        <taxon>Bacteria</taxon>
        <taxon>Pseudomonadati</taxon>
        <taxon>Pseudomonadota</taxon>
        <taxon>Betaproteobacteria</taxon>
        <taxon>Burkholderiales</taxon>
        <taxon>Burkholderiaceae</taxon>
        <taxon>Burkholderia</taxon>
        <taxon>Burkholderia cepacia complex</taxon>
    </lineage>
</organism>
<comment type="caution">
    <text evidence="1">The sequence shown here is derived from an EMBL/GenBank/DDBJ whole genome shotgun (WGS) entry which is preliminary data.</text>
</comment>
<name>A0A228I2U2_9BURK</name>
<sequence>MEVVMLIAKTTLAKIHIAKQQLAMTDDEYRTVLRSVADVGSAKDLTPEGAHKLLKHFERCGFQPKRPAGRRPNVDGSRAQRLQKIEALLAASGRPWSYLNGMVKRICKVDAIEFCDGEMLGKLIAALQIDANRRERV</sequence>
<protein>
    <submittedName>
        <fullName evidence="1">GemA protein</fullName>
    </submittedName>
</protein>
<dbReference type="InterPro" id="IPR009363">
    <property type="entry name" value="Phage_Mu_Gp16"/>
</dbReference>
<reference evidence="3" key="2">
    <citation type="submission" date="2017-06" db="EMBL/GenBank/DDBJ databases">
        <authorList>
            <person name="LiPuma J."/>
            <person name="Spilker T."/>
        </authorList>
    </citation>
    <scope>NUCLEOTIDE SEQUENCE [LARGE SCALE GENOMIC DNA]</scope>
    <source>
        <strain evidence="3">AU17325</strain>
    </source>
</reference>
<dbReference type="EMBL" id="NKFA01000020">
    <property type="protein sequence ID" value="OXI36750.1"/>
    <property type="molecule type" value="Genomic_DNA"/>
</dbReference>
<dbReference type="OrthoDB" id="5460653at2"/>
<reference evidence="1 3" key="3">
    <citation type="submission" date="2017-08" db="EMBL/GenBank/DDBJ databases">
        <title>WGS of novel Burkholderia cepaca complex species.</title>
        <authorList>
            <person name="Lipuma J."/>
            <person name="Spilker T."/>
        </authorList>
    </citation>
    <scope>NUCLEOTIDE SEQUENCE [LARGE SCALE GENOMIC DNA]</scope>
    <source>
        <strain evidence="1 3">AU17325</strain>
    </source>
</reference>
<dbReference type="Proteomes" id="UP000214600">
    <property type="component" value="Unassembled WGS sequence"/>
</dbReference>
<accession>A0A228I2U2</accession>
<reference evidence="1" key="1">
    <citation type="submission" date="2017-06" db="EMBL/GenBank/DDBJ databases">
        <authorList>
            <person name="Kim H.J."/>
            <person name="Triplett B.A."/>
        </authorList>
    </citation>
    <scope>NUCLEOTIDE SEQUENCE [LARGE SCALE GENOMIC DNA]</scope>
    <source>
        <strain evidence="1">AU17325</strain>
    </source>
</reference>
<gene>
    <name evidence="2" type="ORF">CFB84_13795</name>
    <name evidence="1" type="ORF">CFB84_32625</name>
</gene>
<evidence type="ECO:0000313" key="3">
    <source>
        <dbReference type="Proteomes" id="UP000214600"/>
    </source>
</evidence>
<dbReference type="Pfam" id="PF06252">
    <property type="entry name" value="GemA"/>
    <property type="match status" value="1"/>
</dbReference>
<dbReference type="AlphaFoldDB" id="A0A228I2U2"/>
<evidence type="ECO:0000313" key="2">
    <source>
        <dbReference type="EMBL" id="OXI45905.1"/>
    </source>
</evidence>
<evidence type="ECO:0000313" key="1">
    <source>
        <dbReference type="EMBL" id="OXI36750.1"/>
    </source>
</evidence>
<proteinExistence type="predicted"/>
<dbReference type="EMBL" id="NKFA01000006">
    <property type="protein sequence ID" value="OXI45905.1"/>
    <property type="molecule type" value="Genomic_DNA"/>
</dbReference>